<feature type="transmembrane region" description="Helical" evidence="8">
    <location>
        <begin position="128"/>
        <end position="152"/>
    </location>
</feature>
<dbReference type="AlphaFoldDB" id="A0A1L7XGC7"/>
<feature type="transmembrane region" description="Helical" evidence="8">
    <location>
        <begin position="325"/>
        <end position="344"/>
    </location>
</feature>
<gene>
    <name evidence="9" type="ORF">PAC_13971</name>
</gene>
<feature type="transmembrane region" description="Helical" evidence="8">
    <location>
        <begin position="293"/>
        <end position="313"/>
    </location>
</feature>
<keyword evidence="5 8" id="KW-1133">Transmembrane helix</keyword>
<dbReference type="PANTHER" id="PTHR33567">
    <property type="entry name" value="CHROMATE ION TRANSPORTER (EUROFUNG)"/>
    <property type="match status" value="1"/>
</dbReference>
<evidence type="ECO:0000256" key="3">
    <source>
        <dbReference type="ARBA" id="ARBA00022475"/>
    </source>
</evidence>
<accession>A0A1L7XGC7</accession>
<dbReference type="OrthoDB" id="2160638at2759"/>
<dbReference type="GO" id="GO:0005886">
    <property type="term" value="C:plasma membrane"/>
    <property type="evidence" value="ECO:0007669"/>
    <property type="project" value="UniProtKB-SubCell"/>
</dbReference>
<evidence type="ECO:0000256" key="8">
    <source>
        <dbReference type="SAM" id="Phobius"/>
    </source>
</evidence>
<dbReference type="PANTHER" id="PTHR33567:SF3">
    <property type="entry name" value="CHROMATE ION TRANSPORTER (EUROFUNG)"/>
    <property type="match status" value="1"/>
</dbReference>
<keyword evidence="10" id="KW-1185">Reference proteome</keyword>
<keyword evidence="3" id="KW-1003">Cell membrane</keyword>
<dbReference type="GO" id="GO:0015109">
    <property type="term" value="F:chromate transmembrane transporter activity"/>
    <property type="evidence" value="ECO:0007669"/>
    <property type="project" value="InterPro"/>
</dbReference>
<evidence type="ECO:0000256" key="6">
    <source>
        <dbReference type="ARBA" id="ARBA00023136"/>
    </source>
</evidence>
<dbReference type="Pfam" id="PF02417">
    <property type="entry name" value="Chromate_transp"/>
    <property type="match status" value="2"/>
</dbReference>
<evidence type="ECO:0000313" key="9">
    <source>
        <dbReference type="EMBL" id="CZR64074.1"/>
    </source>
</evidence>
<keyword evidence="4 8" id="KW-0812">Transmembrane</keyword>
<feature type="transmembrane region" description="Helical" evidence="8">
    <location>
        <begin position="99"/>
        <end position="122"/>
    </location>
</feature>
<comment type="similarity">
    <text evidence="2">Belongs to the chromate ion transporter (CHR) (TC 2.A.51) family.</text>
</comment>
<evidence type="ECO:0000256" key="7">
    <source>
        <dbReference type="SAM" id="MobiDB-lite"/>
    </source>
</evidence>
<reference evidence="9 10" key="1">
    <citation type="submission" date="2016-03" db="EMBL/GenBank/DDBJ databases">
        <authorList>
            <person name="Ploux O."/>
        </authorList>
    </citation>
    <scope>NUCLEOTIDE SEQUENCE [LARGE SCALE GENOMIC DNA]</scope>
    <source>
        <strain evidence="9 10">UAMH 11012</strain>
    </source>
</reference>
<evidence type="ECO:0000256" key="2">
    <source>
        <dbReference type="ARBA" id="ARBA00005262"/>
    </source>
</evidence>
<feature type="region of interest" description="Disordered" evidence="7">
    <location>
        <begin position="216"/>
        <end position="245"/>
    </location>
</feature>
<dbReference type="EMBL" id="FJOG01000025">
    <property type="protein sequence ID" value="CZR64074.1"/>
    <property type="molecule type" value="Genomic_DNA"/>
</dbReference>
<feature type="compositionally biased region" description="Polar residues" evidence="7">
    <location>
        <begin position="225"/>
        <end position="236"/>
    </location>
</feature>
<feature type="transmembrane region" description="Helical" evidence="8">
    <location>
        <begin position="374"/>
        <end position="392"/>
    </location>
</feature>
<name>A0A1L7XGC7_9HELO</name>
<feature type="transmembrane region" description="Helical" evidence="8">
    <location>
        <begin position="164"/>
        <end position="182"/>
    </location>
</feature>
<dbReference type="Proteomes" id="UP000184330">
    <property type="component" value="Unassembled WGS sequence"/>
</dbReference>
<evidence type="ECO:0000256" key="5">
    <source>
        <dbReference type="ARBA" id="ARBA00022989"/>
    </source>
</evidence>
<evidence type="ECO:0000313" key="10">
    <source>
        <dbReference type="Proteomes" id="UP000184330"/>
    </source>
</evidence>
<comment type="subcellular location">
    <subcellularLocation>
        <location evidence="1">Cell membrane</location>
        <topology evidence="1">Multi-pass membrane protein</topology>
    </subcellularLocation>
</comment>
<keyword evidence="6 8" id="KW-0472">Membrane</keyword>
<dbReference type="STRING" id="576137.A0A1L7XGC7"/>
<dbReference type="InterPro" id="IPR003370">
    <property type="entry name" value="Chromate_transpt"/>
</dbReference>
<sequence>MLSVTRRFIDSIQIDTSAIWTQTKDVLAKNWHLGFTAFGGPPVHFQIYHKKFVQKYKRIDEQLVNVSPEVELSSSIETWQYQELFALSQALPGPASTKMLFCINYIHGGFLAGLGAFALWWIGEELPAPVYALLSGLNAATVGIIALAAVQLSEKAITDKLTRALVFLGGVAGMLYAALWYFPILMTASGLATVVWDYKWLQRTFKPSWRRRRASVHTSEEDSGVQHTTATASDPNTQDDDPESSLHLRRIPPLELASGTDTERPDAVLDSDLSARVVPSGIQLKIISWKTGMFVIIGFFLSFITVMVTRSLLKSPPLALSLFSNLYLAGTIIFGGGPVVIPLLREYIVSPGWVSPRNFLLGLALNQSFPGPKFNFAVYLGALSLLLTLSSAPSSASSASLRPE</sequence>
<evidence type="ECO:0000256" key="4">
    <source>
        <dbReference type="ARBA" id="ARBA00022692"/>
    </source>
</evidence>
<protein>
    <submittedName>
        <fullName evidence="9">Related to chromate transport protein</fullName>
    </submittedName>
</protein>
<evidence type="ECO:0000256" key="1">
    <source>
        <dbReference type="ARBA" id="ARBA00004651"/>
    </source>
</evidence>
<proteinExistence type="inferred from homology"/>
<organism evidence="9 10">
    <name type="scientific">Phialocephala subalpina</name>
    <dbReference type="NCBI Taxonomy" id="576137"/>
    <lineage>
        <taxon>Eukaryota</taxon>
        <taxon>Fungi</taxon>
        <taxon>Dikarya</taxon>
        <taxon>Ascomycota</taxon>
        <taxon>Pezizomycotina</taxon>
        <taxon>Leotiomycetes</taxon>
        <taxon>Helotiales</taxon>
        <taxon>Mollisiaceae</taxon>
        <taxon>Phialocephala</taxon>
        <taxon>Phialocephala fortinii species complex</taxon>
    </lineage>
</organism>